<comment type="function">
    <text evidence="1">May be involved in the biogenesis of curli organelles.</text>
</comment>
<gene>
    <name evidence="4" type="ORF">DFR37_103261</name>
</gene>
<reference evidence="4 5" key="1">
    <citation type="submission" date="2018-06" db="EMBL/GenBank/DDBJ databases">
        <title>Genomic Encyclopedia of Type Strains, Phase IV (KMG-IV): sequencing the most valuable type-strain genomes for metagenomic binning, comparative biology and taxonomic classification.</title>
        <authorList>
            <person name="Goeker M."/>
        </authorList>
    </citation>
    <scope>NUCLEOTIDE SEQUENCE [LARGE SCALE GENOMIC DNA]</scope>
    <source>
        <strain evidence="4 5">DSM 25520</strain>
    </source>
</reference>
<evidence type="ECO:0000256" key="3">
    <source>
        <dbReference type="ARBA" id="ARBA00022729"/>
    </source>
</evidence>
<protein>
    <recommendedName>
        <fullName evidence="2">Curli production assembly/transport component CsgF</fullName>
    </recommendedName>
</protein>
<accession>A0A366HGN3</accession>
<evidence type="ECO:0000256" key="1">
    <source>
        <dbReference type="ARBA" id="ARBA00003989"/>
    </source>
</evidence>
<name>A0A366HGN3_9BURK</name>
<dbReference type="AlphaFoldDB" id="A0A366HGN3"/>
<keyword evidence="3" id="KW-0732">Signal</keyword>
<evidence type="ECO:0000256" key="2">
    <source>
        <dbReference type="ARBA" id="ARBA00014031"/>
    </source>
</evidence>
<proteinExistence type="predicted"/>
<organism evidence="4 5">
    <name type="scientific">Eoetvoesiella caeni</name>
    <dbReference type="NCBI Taxonomy" id="645616"/>
    <lineage>
        <taxon>Bacteria</taxon>
        <taxon>Pseudomonadati</taxon>
        <taxon>Pseudomonadota</taxon>
        <taxon>Betaproteobacteria</taxon>
        <taxon>Burkholderiales</taxon>
        <taxon>Alcaligenaceae</taxon>
        <taxon>Eoetvoesiella</taxon>
    </lineage>
</organism>
<evidence type="ECO:0000313" key="5">
    <source>
        <dbReference type="Proteomes" id="UP000253628"/>
    </source>
</evidence>
<dbReference type="Proteomes" id="UP000253628">
    <property type="component" value="Unassembled WGS sequence"/>
</dbReference>
<sequence length="156" mass="16112">MKPETFIRGLKKTLLAACVTATCEVALAPATASELVYFPLNPSFGGSPLNGPVLLNSAQAQNKYTDPDLDSGSAARSAITAKTPLQQFNDTLERSILNRLASNASASIMGTGSGLQPGTVETGNFVINIVDLGGGMLRITTTDKSNGTSSSFEVAS</sequence>
<dbReference type="EMBL" id="QNRQ01000003">
    <property type="protein sequence ID" value="RBP40918.1"/>
    <property type="molecule type" value="Genomic_DNA"/>
</dbReference>
<dbReference type="Pfam" id="PF10614">
    <property type="entry name" value="CsgF"/>
    <property type="match status" value="1"/>
</dbReference>
<dbReference type="OrthoDB" id="1443407at2"/>
<keyword evidence="5" id="KW-1185">Reference proteome</keyword>
<evidence type="ECO:0000313" key="4">
    <source>
        <dbReference type="EMBL" id="RBP40918.1"/>
    </source>
</evidence>
<comment type="caution">
    <text evidence="4">The sequence shown here is derived from an EMBL/GenBank/DDBJ whole genome shotgun (WGS) entry which is preliminary data.</text>
</comment>
<dbReference type="RefSeq" id="WP_113932676.1">
    <property type="nucleotide sequence ID" value="NZ_JACCEU010000004.1"/>
</dbReference>
<dbReference type="InterPro" id="IPR018893">
    <property type="entry name" value="T8SS_CsgF"/>
</dbReference>